<evidence type="ECO:0000256" key="4">
    <source>
        <dbReference type="ARBA" id="ARBA00022840"/>
    </source>
</evidence>
<dbReference type="PANTHER" id="PTHR21060:SF15">
    <property type="entry name" value="ACETATE KINASE-RELATED"/>
    <property type="match status" value="1"/>
</dbReference>
<dbReference type="GO" id="GO:0008776">
    <property type="term" value="F:acetate kinase activity"/>
    <property type="evidence" value="ECO:0007669"/>
    <property type="project" value="UniProtKB-EC"/>
</dbReference>
<accession>A0A1V5ZQ37</accession>
<dbReference type="AlphaFoldDB" id="A0A1V5ZQ37"/>
<keyword evidence="3 5" id="KW-0418">Kinase</keyword>
<dbReference type="SUPFAM" id="SSF53067">
    <property type="entry name" value="Actin-like ATPase domain"/>
    <property type="match status" value="1"/>
</dbReference>
<dbReference type="Pfam" id="PF00871">
    <property type="entry name" value="Acetate_kinase"/>
    <property type="match status" value="1"/>
</dbReference>
<comment type="caution">
    <text evidence="5">The sequence shown here is derived from an EMBL/GenBank/DDBJ whole genome shotgun (WGS) entry which is preliminary data.</text>
</comment>
<dbReference type="GO" id="GO:0006083">
    <property type="term" value="P:acetate metabolic process"/>
    <property type="evidence" value="ECO:0007669"/>
    <property type="project" value="TreeGrafter"/>
</dbReference>
<evidence type="ECO:0000256" key="3">
    <source>
        <dbReference type="ARBA" id="ARBA00022777"/>
    </source>
</evidence>
<protein>
    <submittedName>
        <fullName evidence="5">Acetate kinase</fullName>
        <ecNumber evidence="5">2.7.2.1</ecNumber>
    </submittedName>
</protein>
<evidence type="ECO:0000256" key="2">
    <source>
        <dbReference type="ARBA" id="ARBA00022741"/>
    </source>
</evidence>
<evidence type="ECO:0000313" key="5">
    <source>
        <dbReference type="EMBL" id="OQB42363.1"/>
    </source>
</evidence>
<evidence type="ECO:0000256" key="1">
    <source>
        <dbReference type="ARBA" id="ARBA00022679"/>
    </source>
</evidence>
<organism evidence="5">
    <name type="scientific">candidate division CPR1 bacterium ADurb.Bin160</name>
    <dbReference type="NCBI Taxonomy" id="1852826"/>
    <lineage>
        <taxon>Bacteria</taxon>
        <taxon>candidate division CPR1</taxon>
    </lineage>
</organism>
<keyword evidence="4" id="KW-0067">ATP-binding</keyword>
<dbReference type="GO" id="GO:0005524">
    <property type="term" value="F:ATP binding"/>
    <property type="evidence" value="ECO:0007669"/>
    <property type="project" value="UniProtKB-KW"/>
</dbReference>
<dbReference type="EC" id="2.7.2.1" evidence="5"/>
<keyword evidence="2" id="KW-0547">Nucleotide-binding</keyword>
<dbReference type="Gene3D" id="3.30.420.40">
    <property type="match status" value="1"/>
</dbReference>
<reference evidence="5" key="1">
    <citation type="submission" date="2017-02" db="EMBL/GenBank/DDBJ databases">
        <title>Delving into the versatile metabolic prowess of the omnipresent phylum Bacteroidetes.</title>
        <authorList>
            <person name="Nobu M.K."/>
            <person name="Mei R."/>
            <person name="Narihiro T."/>
            <person name="Kuroda K."/>
            <person name="Liu W.-T."/>
        </authorList>
    </citation>
    <scope>NUCLEOTIDE SEQUENCE</scope>
    <source>
        <strain evidence="5">ADurb.Bin160</strain>
    </source>
</reference>
<keyword evidence="1 5" id="KW-0808">Transferase</keyword>
<proteinExistence type="predicted"/>
<sequence length="56" mass="6075">MGTRCGDIDPAIIPFLIRNMNMSIDEIDEMLNKKSGVLGASGVSADMRDIEEGYLA</sequence>
<gene>
    <name evidence="5" type="primary">ackA_2</name>
    <name evidence="5" type="ORF">BWY04_00242</name>
</gene>
<name>A0A1V5ZQ37_9BACT</name>
<dbReference type="PANTHER" id="PTHR21060">
    <property type="entry name" value="ACETATE KINASE"/>
    <property type="match status" value="1"/>
</dbReference>
<dbReference type="InterPro" id="IPR043129">
    <property type="entry name" value="ATPase_NBD"/>
</dbReference>
<dbReference type="Proteomes" id="UP000485621">
    <property type="component" value="Unassembled WGS sequence"/>
</dbReference>
<dbReference type="EMBL" id="MWDB01000003">
    <property type="protein sequence ID" value="OQB42363.1"/>
    <property type="molecule type" value="Genomic_DNA"/>
</dbReference>
<dbReference type="InterPro" id="IPR000890">
    <property type="entry name" value="Aliphatic_acid_kin_short-chain"/>
</dbReference>